<evidence type="ECO:0000256" key="2">
    <source>
        <dbReference type="SAM" id="MobiDB-lite"/>
    </source>
</evidence>
<reference evidence="5 6" key="1">
    <citation type="submission" date="2023-01" db="EMBL/GenBank/DDBJ databases">
        <title>Genomes from the Australian National Cyanobacteria Reference Collection.</title>
        <authorList>
            <person name="Willis A."/>
            <person name="Lee E.M.F."/>
        </authorList>
    </citation>
    <scope>NUCLEOTIDE SEQUENCE [LARGE SCALE GENOMIC DNA]</scope>
    <source>
        <strain evidence="5 6">CS-537/01</strain>
    </source>
</reference>
<gene>
    <name evidence="5" type="ORF">PN492_07065</name>
</gene>
<dbReference type="Pfam" id="PF00656">
    <property type="entry name" value="Peptidase_C14"/>
    <property type="match status" value="1"/>
</dbReference>
<evidence type="ECO:0000313" key="6">
    <source>
        <dbReference type="Proteomes" id="UP001212123"/>
    </source>
</evidence>
<keyword evidence="1" id="KW-0175">Coiled coil</keyword>
<evidence type="ECO:0000259" key="4">
    <source>
        <dbReference type="Pfam" id="PF03781"/>
    </source>
</evidence>
<dbReference type="InterPro" id="IPR042095">
    <property type="entry name" value="SUMF_sf"/>
</dbReference>
<evidence type="ECO:0000256" key="1">
    <source>
        <dbReference type="SAM" id="Coils"/>
    </source>
</evidence>
<name>A0ABT5A2Z4_9CYAN</name>
<organism evidence="5 6">
    <name type="scientific">Dolichospermum circinale CS-537/01</name>
    <dbReference type="NCBI Taxonomy" id="3021739"/>
    <lineage>
        <taxon>Bacteria</taxon>
        <taxon>Bacillati</taxon>
        <taxon>Cyanobacteriota</taxon>
        <taxon>Cyanophyceae</taxon>
        <taxon>Nostocales</taxon>
        <taxon>Aphanizomenonaceae</taxon>
        <taxon>Dolichospermum</taxon>
        <taxon>Dolichospermum circinale</taxon>
    </lineage>
</organism>
<dbReference type="PANTHER" id="PTHR23150:SF19">
    <property type="entry name" value="FORMYLGLYCINE-GENERATING ENZYME"/>
    <property type="match status" value="1"/>
</dbReference>
<sequence length="817" mass="92922">MSENWAISIGINQYDNLQSLNFAKRDAEAMAAWFREEAKFDQVFLFTEDSPAINTTSPPIPTQPTYGGLRGFLRRQFEQPLLEPGDNLWFFFAGHGMRHADKDYLMLADSDPGDIEHTAISVEYITERLRRSRADNVVLLLDACREESSRSGLGIGEQKHQGVITFYSCAANQKSWEIAELQHGSFTHTLLTGLRLHGEANCATVERLDRYLNSSVPQLNSSYQKPKQNPYLKAEPPYKMYYILLEQSATMRDVESLKLQASLSENSGNFELAEQIWIRVLGVSRADLDAISALKRIAIKKNNSTLLPISQPVPNSESPGSSRGDATMSPTEILELAEKIKENNRKQEEYRQALLKEVEQQFPLNQKSIDNLSNLQKSLQLSEEEVSGIKQPIFIQKEAEYRKREEEERIRKEQQAERIRQQHQQNLEQYQREFSAKIEREYPLHQANRNRFKRLQNSLQLNEHEILQIEQPIIAKKEAEYQKLQEENRKTSGNSSGSNPPPIKRRQFLIYAGLGGTGLVTTVVFSQILKPTVQPKQVQPKVPELLTFTFTTKTVNKTGKIVNLENHQAKYFKEDLGNGITLEMVQIPGGSFMMGSPESEKDRYNNESPQHQVNVPGFSMGKFVVTQEQYQQIMGKNPSYFTEKGAKRPVEQVSWNNAVEFCQKLSEKTGREYRLPSEAEWEYACRGGTTTPFYFGETITTDLANYNGTYTYASEPKGKSLGQTTEVGSFPPNSFGLYDIHGNVWEWCQDDWHDNYANAPKDGSAWTSQSGNAKRLRGGSWYSNPDHCRSAYRGYHGAGFGDNGYGFRVVCGAAWTQ</sequence>
<evidence type="ECO:0000313" key="5">
    <source>
        <dbReference type="EMBL" id="MDB9486306.1"/>
    </source>
</evidence>
<dbReference type="RefSeq" id="WP_271805131.1">
    <property type="nucleotide sequence ID" value="NZ_JAQMTU010000039.1"/>
</dbReference>
<proteinExistence type="predicted"/>
<feature type="coiled-coil region" evidence="1">
    <location>
        <begin position="333"/>
        <end position="440"/>
    </location>
</feature>
<dbReference type="SUPFAM" id="SSF56436">
    <property type="entry name" value="C-type lectin-like"/>
    <property type="match status" value="1"/>
</dbReference>
<dbReference type="Pfam" id="PF03781">
    <property type="entry name" value="FGE-sulfatase"/>
    <property type="match status" value="1"/>
</dbReference>
<dbReference type="EMBL" id="JAQMTU010000039">
    <property type="protein sequence ID" value="MDB9486306.1"/>
    <property type="molecule type" value="Genomic_DNA"/>
</dbReference>
<dbReference type="InterPro" id="IPR051043">
    <property type="entry name" value="Sulfatase_Mod_Factor_Kinase"/>
</dbReference>
<keyword evidence="6" id="KW-1185">Reference proteome</keyword>
<dbReference type="InterPro" id="IPR029030">
    <property type="entry name" value="Caspase-like_dom_sf"/>
</dbReference>
<dbReference type="Gene3D" id="3.40.50.1460">
    <property type="match status" value="1"/>
</dbReference>
<dbReference type="Gene3D" id="3.90.1580.10">
    <property type="entry name" value="paralog of FGE (formylglycine-generating enzyme)"/>
    <property type="match status" value="1"/>
</dbReference>
<dbReference type="InterPro" id="IPR011600">
    <property type="entry name" value="Pept_C14_caspase"/>
</dbReference>
<feature type="domain" description="Peptidase C14 caspase" evidence="3">
    <location>
        <begin position="5"/>
        <end position="235"/>
    </location>
</feature>
<dbReference type="InterPro" id="IPR005532">
    <property type="entry name" value="SUMF_dom"/>
</dbReference>
<evidence type="ECO:0000259" key="3">
    <source>
        <dbReference type="Pfam" id="PF00656"/>
    </source>
</evidence>
<dbReference type="PANTHER" id="PTHR23150">
    <property type="entry name" value="SULFATASE MODIFYING FACTOR 1, 2"/>
    <property type="match status" value="1"/>
</dbReference>
<feature type="domain" description="Sulfatase-modifying factor enzyme-like" evidence="4">
    <location>
        <begin position="583"/>
        <end position="810"/>
    </location>
</feature>
<feature type="region of interest" description="Disordered" evidence="2">
    <location>
        <begin position="309"/>
        <end position="328"/>
    </location>
</feature>
<feature type="compositionally biased region" description="Polar residues" evidence="2">
    <location>
        <begin position="309"/>
        <end position="321"/>
    </location>
</feature>
<feature type="region of interest" description="Disordered" evidence="2">
    <location>
        <begin position="482"/>
        <end position="503"/>
    </location>
</feature>
<accession>A0ABT5A2Z4</accession>
<dbReference type="InterPro" id="IPR016187">
    <property type="entry name" value="CTDL_fold"/>
</dbReference>
<protein>
    <submittedName>
        <fullName evidence="5">SUMF1/EgtB/PvdO family nonheme iron enzyme</fullName>
    </submittedName>
</protein>
<dbReference type="SUPFAM" id="SSF52129">
    <property type="entry name" value="Caspase-like"/>
    <property type="match status" value="1"/>
</dbReference>
<comment type="caution">
    <text evidence="5">The sequence shown here is derived from an EMBL/GenBank/DDBJ whole genome shotgun (WGS) entry which is preliminary data.</text>
</comment>
<dbReference type="Proteomes" id="UP001212123">
    <property type="component" value="Unassembled WGS sequence"/>
</dbReference>